<dbReference type="SUPFAM" id="SSF54928">
    <property type="entry name" value="RNA-binding domain, RBD"/>
    <property type="match status" value="1"/>
</dbReference>
<feature type="region of interest" description="Disordered" evidence="3">
    <location>
        <begin position="141"/>
        <end position="174"/>
    </location>
</feature>
<evidence type="ECO:0000313" key="6">
    <source>
        <dbReference type="EMBL" id="PTQ28447.1"/>
    </source>
</evidence>
<name>A0A2R6W3M1_MARPO</name>
<keyword evidence="7" id="KW-1185">Reference proteome</keyword>
<proteinExistence type="predicted"/>
<accession>A0A2R6W3M1</accession>
<organism evidence="6 7">
    <name type="scientific">Marchantia polymorpha</name>
    <name type="common">Common liverwort</name>
    <name type="synonym">Marchantia aquatica</name>
    <dbReference type="NCBI Taxonomy" id="3197"/>
    <lineage>
        <taxon>Eukaryota</taxon>
        <taxon>Viridiplantae</taxon>
        <taxon>Streptophyta</taxon>
        <taxon>Embryophyta</taxon>
        <taxon>Marchantiophyta</taxon>
        <taxon>Marchantiopsida</taxon>
        <taxon>Marchantiidae</taxon>
        <taxon>Marchantiales</taxon>
        <taxon>Marchantiaceae</taxon>
        <taxon>Marchantia</taxon>
    </lineage>
</organism>
<dbReference type="PROSITE" id="PS50102">
    <property type="entry name" value="RRM"/>
    <property type="match status" value="1"/>
</dbReference>
<dbReference type="Proteomes" id="UP000244005">
    <property type="component" value="Unassembled WGS sequence"/>
</dbReference>
<gene>
    <name evidence="6" type="ORF">MARPO_0163s0008</name>
</gene>
<evidence type="ECO:0000256" key="2">
    <source>
        <dbReference type="PROSITE-ProRule" id="PRU00176"/>
    </source>
</evidence>
<dbReference type="PANTHER" id="PTHR48024">
    <property type="entry name" value="GEO13361P1-RELATED"/>
    <property type="match status" value="1"/>
</dbReference>
<reference evidence="7" key="1">
    <citation type="journal article" date="2017" name="Cell">
        <title>Insights into land plant evolution garnered from the Marchantia polymorpha genome.</title>
        <authorList>
            <person name="Bowman J.L."/>
            <person name="Kohchi T."/>
            <person name="Yamato K.T."/>
            <person name="Jenkins J."/>
            <person name="Shu S."/>
            <person name="Ishizaki K."/>
            <person name="Yamaoka S."/>
            <person name="Nishihama R."/>
            <person name="Nakamura Y."/>
            <person name="Berger F."/>
            <person name="Adam C."/>
            <person name="Aki S.S."/>
            <person name="Althoff F."/>
            <person name="Araki T."/>
            <person name="Arteaga-Vazquez M.A."/>
            <person name="Balasubrmanian S."/>
            <person name="Barry K."/>
            <person name="Bauer D."/>
            <person name="Boehm C.R."/>
            <person name="Briginshaw L."/>
            <person name="Caballero-Perez J."/>
            <person name="Catarino B."/>
            <person name="Chen F."/>
            <person name="Chiyoda S."/>
            <person name="Chovatia M."/>
            <person name="Davies K.M."/>
            <person name="Delmans M."/>
            <person name="Demura T."/>
            <person name="Dierschke T."/>
            <person name="Dolan L."/>
            <person name="Dorantes-Acosta A.E."/>
            <person name="Eklund D.M."/>
            <person name="Florent S.N."/>
            <person name="Flores-Sandoval E."/>
            <person name="Fujiyama A."/>
            <person name="Fukuzawa H."/>
            <person name="Galik B."/>
            <person name="Grimanelli D."/>
            <person name="Grimwood J."/>
            <person name="Grossniklaus U."/>
            <person name="Hamada T."/>
            <person name="Haseloff J."/>
            <person name="Hetherington A.J."/>
            <person name="Higo A."/>
            <person name="Hirakawa Y."/>
            <person name="Hundley H.N."/>
            <person name="Ikeda Y."/>
            <person name="Inoue K."/>
            <person name="Inoue S.I."/>
            <person name="Ishida S."/>
            <person name="Jia Q."/>
            <person name="Kakita M."/>
            <person name="Kanazawa T."/>
            <person name="Kawai Y."/>
            <person name="Kawashima T."/>
            <person name="Kennedy M."/>
            <person name="Kinose K."/>
            <person name="Kinoshita T."/>
            <person name="Kohara Y."/>
            <person name="Koide E."/>
            <person name="Komatsu K."/>
            <person name="Kopischke S."/>
            <person name="Kubo M."/>
            <person name="Kyozuka J."/>
            <person name="Lagercrantz U."/>
            <person name="Lin S.S."/>
            <person name="Lindquist E."/>
            <person name="Lipzen A.M."/>
            <person name="Lu C.W."/>
            <person name="De Luna E."/>
            <person name="Martienssen R.A."/>
            <person name="Minamino N."/>
            <person name="Mizutani M."/>
            <person name="Mizutani M."/>
            <person name="Mochizuki N."/>
            <person name="Monte I."/>
            <person name="Mosher R."/>
            <person name="Nagasaki H."/>
            <person name="Nakagami H."/>
            <person name="Naramoto S."/>
            <person name="Nishitani K."/>
            <person name="Ohtani M."/>
            <person name="Okamoto T."/>
            <person name="Okumura M."/>
            <person name="Phillips J."/>
            <person name="Pollak B."/>
            <person name="Reinders A."/>
            <person name="Rovekamp M."/>
            <person name="Sano R."/>
            <person name="Sawa S."/>
            <person name="Schmid M.W."/>
            <person name="Shirakawa M."/>
            <person name="Solano R."/>
            <person name="Spunde A."/>
            <person name="Suetsugu N."/>
            <person name="Sugano S."/>
            <person name="Sugiyama A."/>
            <person name="Sun R."/>
            <person name="Suzuki Y."/>
            <person name="Takenaka M."/>
            <person name="Takezawa D."/>
            <person name="Tomogane H."/>
            <person name="Tsuzuki M."/>
            <person name="Ueda T."/>
            <person name="Umeda M."/>
            <person name="Ward J.M."/>
            <person name="Watanabe Y."/>
            <person name="Yazaki K."/>
            <person name="Yokoyama R."/>
            <person name="Yoshitake Y."/>
            <person name="Yotsui I."/>
            <person name="Zachgo S."/>
            <person name="Schmutz J."/>
        </authorList>
    </citation>
    <scope>NUCLEOTIDE SEQUENCE [LARGE SCALE GENOMIC DNA]</scope>
    <source>
        <strain evidence="7">Tak-1</strain>
    </source>
</reference>
<dbReference type="Pfam" id="PF00076">
    <property type="entry name" value="RRM_1"/>
    <property type="match status" value="1"/>
</dbReference>
<feature type="domain" description="HTH OST-type" evidence="5">
    <location>
        <begin position="188"/>
        <end position="268"/>
    </location>
</feature>
<dbReference type="InterPro" id="IPR050886">
    <property type="entry name" value="RNA-binding_reg"/>
</dbReference>
<dbReference type="AlphaFoldDB" id="A0A2R6W3M1"/>
<feature type="region of interest" description="Disordered" evidence="3">
    <location>
        <begin position="334"/>
        <end position="367"/>
    </location>
</feature>
<dbReference type="InterPro" id="IPR012677">
    <property type="entry name" value="Nucleotide-bd_a/b_plait_sf"/>
</dbReference>
<dbReference type="SMART" id="SM00360">
    <property type="entry name" value="RRM"/>
    <property type="match status" value="1"/>
</dbReference>
<dbReference type="PANTHER" id="PTHR48024:SF56">
    <property type="entry name" value="HETEROGENEOUS NUCLEAR RIBONUCLEOPROTEIN A0"/>
    <property type="match status" value="1"/>
</dbReference>
<evidence type="ECO:0000256" key="1">
    <source>
        <dbReference type="ARBA" id="ARBA00022884"/>
    </source>
</evidence>
<dbReference type="Gene3D" id="3.30.70.330">
    <property type="match status" value="1"/>
</dbReference>
<dbReference type="EMBL" id="KZ772833">
    <property type="protein sequence ID" value="PTQ28447.1"/>
    <property type="molecule type" value="Genomic_DNA"/>
</dbReference>
<dbReference type="InterPro" id="IPR041966">
    <property type="entry name" value="LOTUS-like"/>
</dbReference>
<dbReference type="OrthoDB" id="673776at2759"/>
<dbReference type="Pfam" id="PF12872">
    <property type="entry name" value="OST-HTH"/>
    <property type="match status" value="1"/>
</dbReference>
<dbReference type="InterPro" id="IPR035979">
    <property type="entry name" value="RBD_domain_sf"/>
</dbReference>
<dbReference type="PROSITE" id="PS51644">
    <property type="entry name" value="HTH_OST"/>
    <property type="match status" value="1"/>
</dbReference>
<protein>
    <recommendedName>
        <fullName evidence="8">RRM domain-containing protein</fullName>
    </recommendedName>
</protein>
<feature type="compositionally biased region" description="Basic and acidic residues" evidence="3">
    <location>
        <begin position="147"/>
        <end position="161"/>
    </location>
</feature>
<evidence type="ECO:0000259" key="4">
    <source>
        <dbReference type="PROSITE" id="PS50102"/>
    </source>
</evidence>
<dbReference type="GO" id="GO:0003729">
    <property type="term" value="F:mRNA binding"/>
    <property type="evidence" value="ECO:0000318"/>
    <property type="project" value="GO_Central"/>
</dbReference>
<dbReference type="GO" id="GO:0005739">
    <property type="term" value="C:mitochondrion"/>
    <property type="evidence" value="ECO:0000318"/>
    <property type="project" value="GO_Central"/>
</dbReference>
<evidence type="ECO:0000259" key="5">
    <source>
        <dbReference type="PROSITE" id="PS51644"/>
    </source>
</evidence>
<dbReference type="InterPro" id="IPR025605">
    <property type="entry name" value="OST-HTH/LOTUS_dom"/>
</dbReference>
<keyword evidence="1 2" id="KW-0694">RNA-binding</keyword>
<feature type="region of interest" description="Disordered" evidence="3">
    <location>
        <begin position="1"/>
        <end position="30"/>
    </location>
</feature>
<feature type="compositionally biased region" description="Polar residues" evidence="3">
    <location>
        <begin position="355"/>
        <end position="367"/>
    </location>
</feature>
<dbReference type="Gramene" id="Mp6g00120.1">
    <property type="protein sequence ID" value="Mp6g00120.1.cds"/>
    <property type="gene ID" value="Mp6g00120"/>
</dbReference>
<feature type="domain" description="RRM" evidence="4">
    <location>
        <begin position="55"/>
        <end position="135"/>
    </location>
</feature>
<dbReference type="Gene3D" id="3.30.420.610">
    <property type="entry name" value="LOTUS domain-like"/>
    <property type="match status" value="1"/>
</dbReference>
<evidence type="ECO:0000256" key="3">
    <source>
        <dbReference type="SAM" id="MobiDB-lite"/>
    </source>
</evidence>
<sequence>MSLEMPGGCVHDDKNFSANHEESGNYSRQSRQVLRPWEQIYESDNSYSADELLNRRVFVGGLSPFVDSDDLKEAFEENFGPVVSAVVIKNHASAQVHSRGFGFVTFKHESSASSAVHAHYAQIFGRKVEIKSAIARHHLGNAEEVSNSEHQESAEVLKESDTLPPTPASCSSEDLTQRWNPDVWVPRFKQWLPKFLSEVSNRLKGGEWYPMSSLKGDFRATCGLELDHKGIGYMKLNDFLRTLPELCKMKIAPVGLGHATQIVLLPAKKRMITWHTHGLKTEEINSESPTASLVETGLSYPAVKYEGSARNTNIKDAAAACTCSELSSTKESADNFTSASTHPQSAGSPNMRASVISSGSQNGASTEPQNICSLELNYLRERIILLQDIVAKQNEILCKDSWWNKRGPVFINGSNVYDNTSNAFGNPEIFGRFPDSLDSSFCQDPYNSMRLSTNTPGTSSKVELTSAVKDVRDHEATNLLNYEESSAPYILWGQNLTNIQDRPNILGQYLAPEYGELEGGARTTNSYGGHMDQGSLRREHWSLFSAKRTDQQDQQCFCASCVSQCERQSS</sequence>
<feature type="compositionally biased region" description="Basic and acidic residues" evidence="3">
    <location>
        <begin position="10"/>
        <end position="23"/>
    </location>
</feature>
<dbReference type="InterPro" id="IPR000504">
    <property type="entry name" value="RRM_dom"/>
</dbReference>
<feature type="compositionally biased region" description="Polar residues" evidence="3">
    <location>
        <begin position="334"/>
        <end position="348"/>
    </location>
</feature>
<evidence type="ECO:0008006" key="8">
    <source>
        <dbReference type="Google" id="ProtNLM"/>
    </source>
</evidence>
<evidence type="ECO:0000313" key="7">
    <source>
        <dbReference type="Proteomes" id="UP000244005"/>
    </source>
</evidence>